<evidence type="ECO:0000313" key="1">
    <source>
        <dbReference type="EMBL" id="ERS92431.1"/>
    </source>
</evidence>
<dbReference type="Proteomes" id="UP000017131">
    <property type="component" value="Unassembled WGS sequence"/>
</dbReference>
<sequence length="43" mass="5359">MQQNQIFYHWNQKEYLASEIFDLTEEEKSKINHQMIDEIDEEI</sequence>
<evidence type="ECO:0000313" key="2">
    <source>
        <dbReference type="Proteomes" id="UP000017131"/>
    </source>
</evidence>
<protein>
    <submittedName>
        <fullName evidence="1">Rep protein</fullName>
    </submittedName>
</protein>
<comment type="caution">
    <text evidence="1">The sequence shown here is derived from an EMBL/GenBank/DDBJ whole genome shotgun (WGS) entry which is preliminary data.</text>
</comment>
<dbReference type="EMBL" id="AXDY01000014">
    <property type="protein sequence ID" value="ERS92431.1"/>
    <property type="molecule type" value="Genomic_DNA"/>
</dbReference>
<proteinExistence type="predicted"/>
<reference evidence="1 2" key="1">
    <citation type="journal article" date="2013" name="Genome Announc.">
        <title>Draft Genome Sequence of Staphylococcus simulans UMC-CNS-990, Isolated from a Case of Chronic Bovine Mastitis.</title>
        <authorList>
            <person name="Calcutt M.J."/>
            <person name="Foecking M.F."/>
            <person name="Hsieh H.Y."/>
            <person name="Perry J."/>
            <person name="Stewart G.C."/>
            <person name="Middleton J.R."/>
        </authorList>
    </citation>
    <scope>NUCLEOTIDE SEQUENCE [LARGE SCALE GENOMIC DNA]</scope>
    <source>
        <strain evidence="1 2">UMC-CNS-990</strain>
    </source>
</reference>
<name>A0ABN0PA14_STASI</name>
<organism evidence="1 2">
    <name type="scientific">Staphylococcus simulans UMC-CNS-990</name>
    <dbReference type="NCBI Taxonomy" id="1405498"/>
    <lineage>
        <taxon>Bacteria</taxon>
        <taxon>Bacillati</taxon>
        <taxon>Bacillota</taxon>
        <taxon>Bacilli</taxon>
        <taxon>Bacillales</taxon>
        <taxon>Staphylococcaceae</taxon>
        <taxon>Staphylococcus</taxon>
    </lineage>
</organism>
<accession>A0ABN0PA14</accession>
<keyword evidence="2" id="KW-1185">Reference proteome</keyword>
<gene>
    <name evidence="1" type="ORF">SSIM_11885</name>
</gene>